<dbReference type="EMBL" id="AP018738">
    <property type="protein sequence ID" value="BBE50556.1"/>
    <property type="molecule type" value="Genomic_DNA"/>
</dbReference>
<evidence type="ECO:0000256" key="2">
    <source>
        <dbReference type="ARBA" id="ARBA00006555"/>
    </source>
</evidence>
<keyword evidence="14" id="KW-1185">Reference proteome</keyword>
<evidence type="ECO:0000313" key="13">
    <source>
        <dbReference type="EMBL" id="BBE50556.1"/>
    </source>
</evidence>
<dbReference type="InterPro" id="IPR037682">
    <property type="entry name" value="TonB_C"/>
</dbReference>
<feature type="domain" description="TonB C-terminal" evidence="12">
    <location>
        <begin position="188"/>
        <end position="285"/>
    </location>
</feature>
<evidence type="ECO:0000256" key="5">
    <source>
        <dbReference type="ARBA" id="ARBA00022519"/>
    </source>
</evidence>
<keyword evidence="6 11" id="KW-0812">Transmembrane</keyword>
<dbReference type="OrthoDB" id="9803361at2"/>
<accession>A0A2Z6GAV6</accession>
<keyword evidence="4" id="KW-1003">Cell membrane</keyword>
<keyword evidence="5" id="KW-0997">Cell inner membrane</keyword>
<dbReference type="GO" id="GO:0015031">
    <property type="term" value="P:protein transport"/>
    <property type="evidence" value="ECO:0007669"/>
    <property type="project" value="UniProtKB-KW"/>
</dbReference>
<evidence type="ECO:0000256" key="1">
    <source>
        <dbReference type="ARBA" id="ARBA00004383"/>
    </source>
</evidence>
<keyword evidence="8 11" id="KW-1133">Transmembrane helix</keyword>
<dbReference type="GO" id="GO:0031992">
    <property type="term" value="F:energy transducer activity"/>
    <property type="evidence" value="ECO:0007669"/>
    <property type="project" value="TreeGrafter"/>
</dbReference>
<sequence length="288" mass="32353">MRYQLVQMLKLPISIGIAFSLLLHGFALFGVGLVLPDPRKALNALQPLEVTLVNSQSKSRPDKADALAQANLDGGGNTTADRQAKSPLPTLTDDQHFVEEQATQRQQQLEQENKKLMTQLKSRTAVDRGHNPKQSQVGDSSGEDLMQRSLEIARLEAQISKDFEAYQKLPRRKFIGARTQEFRFAQYVEDWRAKVERVGNLNYPEQARRQRIFGSLQLTVSIRSDGSVENIEVSRSSGQAVLDDAAKRIVAMAAPYAAFPPDIRRDTDILSITRTWTFTQSDKLETKN</sequence>
<evidence type="ECO:0000313" key="14">
    <source>
        <dbReference type="Proteomes" id="UP000033070"/>
    </source>
</evidence>
<feature type="region of interest" description="Disordered" evidence="10">
    <location>
        <begin position="69"/>
        <end position="93"/>
    </location>
</feature>
<dbReference type="PANTHER" id="PTHR33446">
    <property type="entry name" value="PROTEIN TONB-RELATED"/>
    <property type="match status" value="1"/>
</dbReference>
<keyword evidence="7" id="KW-0653">Protein transport</keyword>
<keyword evidence="3" id="KW-0813">Transport</keyword>
<dbReference type="PROSITE" id="PS52015">
    <property type="entry name" value="TONB_CTD"/>
    <property type="match status" value="1"/>
</dbReference>
<dbReference type="KEGG" id="fam:OYT1_ch0995"/>
<keyword evidence="9 11" id="KW-0472">Membrane</keyword>
<evidence type="ECO:0000256" key="6">
    <source>
        <dbReference type="ARBA" id="ARBA00022692"/>
    </source>
</evidence>
<dbReference type="Gene3D" id="3.30.1150.10">
    <property type="match status" value="1"/>
</dbReference>
<comment type="subcellular location">
    <subcellularLocation>
        <location evidence="1">Cell inner membrane</location>
        <topology evidence="1">Single-pass membrane protein</topology>
        <orientation evidence="1">Periplasmic side</orientation>
    </subcellularLocation>
</comment>
<dbReference type="InterPro" id="IPR006260">
    <property type="entry name" value="TonB/TolA_C"/>
</dbReference>
<dbReference type="Proteomes" id="UP000033070">
    <property type="component" value="Chromosome"/>
</dbReference>
<name>A0A2Z6GAV6_9PROT</name>
<reference evidence="13 14" key="1">
    <citation type="submission" date="2018-06" db="EMBL/GenBank/DDBJ databases">
        <title>OYT1 Genome Sequencing.</title>
        <authorList>
            <person name="Kato S."/>
            <person name="Itoh T."/>
            <person name="Ohkuma M."/>
        </authorList>
    </citation>
    <scope>NUCLEOTIDE SEQUENCE [LARGE SCALE GENOMIC DNA]</scope>
    <source>
        <strain evidence="13 14">OYT1</strain>
    </source>
</reference>
<dbReference type="Pfam" id="PF03544">
    <property type="entry name" value="TonB_C"/>
    <property type="match status" value="1"/>
</dbReference>
<protein>
    <submittedName>
        <fullName evidence="13">TonB family protein</fullName>
    </submittedName>
</protein>
<evidence type="ECO:0000256" key="3">
    <source>
        <dbReference type="ARBA" id="ARBA00022448"/>
    </source>
</evidence>
<dbReference type="AlphaFoldDB" id="A0A2Z6GAV6"/>
<feature type="region of interest" description="Disordered" evidence="10">
    <location>
        <begin position="122"/>
        <end position="143"/>
    </location>
</feature>
<evidence type="ECO:0000256" key="9">
    <source>
        <dbReference type="ARBA" id="ARBA00023136"/>
    </source>
</evidence>
<evidence type="ECO:0000256" key="7">
    <source>
        <dbReference type="ARBA" id="ARBA00022927"/>
    </source>
</evidence>
<dbReference type="PANTHER" id="PTHR33446:SF11">
    <property type="entry name" value="TONB3"/>
    <property type="match status" value="1"/>
</dbReference>
<organism evidence="13 14">
    <name type="scientific">Ferriphaselus amnicola</name>
    <dbReference type="NCBI Taxonomy" id="1188319"/>
    <lineage>
        <taxon>Bacteria</taxon>
        <taxon>Pseudomonadati</taxon>
        <taxon>Pseudomonadota</taxon>
        <taxon>Betaproteobacteria</taxon>
        <taxon>Nitrosomonadales</taxon>
        <taxon>Gallionellaceae</taxon>
        <taxon>Ferriphaselus</taxon>
    </lineage>
</organism>
<evidence type="ECO:0000259" key="12">
    <source>
        <dbReference type="PROSITE" id="PS52015"/>
    </source>
</evidence>
<evidence type="ECO:0000256" key="11">
    <source>
        <dbReference type="SAM" id="Phobius"/>
    </source>
</evidence>
<dbReference type="NCBIfam" id="TIGR01352">
    <property type="entry name" value="tonB_Cterm"/>
    <property type="match status" value="1"/>
</dbReference>
<comment type="similarity">
    <text evidence="2">Belongs to the TonB family.</text>
</comment>
<dbReference type="STRING" id="1188319.OYT1_02328"/>
<dbReference type="SUPFAM" id="SSF74653">
    <property type="entry name" value="TolA/TonB C-terminal domain"/>
    <property type="match status" value="1"/>
</dbReference>
<gene>
    <name evidence="13" type="ORF">OYT1_ch0995</name>
</gene>
<dbReference type="InterPro" id="IPR051045">
    <property type="entry name" value="TonB-dependent_transducer"/>
</dbReference>
<evidence type="ECO:0000256" key="8">
    <source>
        <dbReference type="ARBA" id="ARBA00022989"/>
    </source>
</evidence>
<feature type="transmembrane region" description="Helical" evidence="11">
    <location>
        <begin position="12"/>
        <end position="35"/>
    </location>
</feature>
<evidence type="ECO:0000256" key="4">
    <source>
        <dbReference type="ARBA" id="ARBA00022475"/>
    </source>
</evidence>
<proteinExistence type="inferred from homology"/>
<dbReference type="RefSeq" id="WP_062627431.1">
    <property type="nucleotide sequence ID" value="NZ_AP018738.1"/>
</dbReference>
<dbReference type="GO" id="GO:0055085">
    <property type="term" value="P:transmembrane transport"/>
    <property type="evidence" value="ECO:0007669"/>
    <property type="project" value="InterPro"/>
</dbReference>
<evidence type="ECO:0000256" key="10">
    <source>
        <dbReference type="SAM" id="MobiDB-lite"/>
    </source>
</evidence>
<dbReference type="GO" id="GO:0098797">
    <property type="term" value="C:plasma membrane protein complex"/>
    <property type="evidence" value="ECO:0007669"/>
    <property type="project" value="TreeGrafter"/>
</dbReference>